<dbReference type="Gene3D" id="3.40.1170.10">
    <property type="entry name" value="DNA repair protein MutS, domain I"/>
    <property type="match status" value="1"/>
</dbReference>
<dbReference type="Gene3D" id="1.10.1420.10">
    <property type="match status" value="2"/>
</dbReference>
<keyword evidence="8" id="KW-0539">Nucleus</keyword>
<keyword evidence="5 9" id="KW-0067">ATP-binding</keyword>
<dbReference type="PANTHER" id="PTHR11361:SF148">
    <property type="entry name" value="DNA MISMATCH REPAIR PROTEIN MSH6"/>
    <property type="match status" value="1"/>
</dbReference>
<evidence type="ECO:0000313" key="13">
    <source>
        <dbReference type="EMBL" id="RIA98725.1"/>
    </source>
</evidence>
<evidence type="ECO:0000313" key="14">
    <source>
        <dbReference type="Proteomes" id="UP000265703"/>
    </source>
</evidence>
<keyword evidence="7 9" id="KW-0234">DNA repair</keyword>
<comment type="function">
    <text evidence="9 10">Component of the post-replicative DNA mismatch repair system (MMR).</text>
</comment>
<dbReference type="FunFam" id="1.10.1420.10:FF:000019">
    <property type="entry name" value="DNA mismatch repair protein"/>
    <property type="match status" value="1"/>
</dbReference>
<dbReference type="FunFam" id="3.40.1170.10:FF:000002">
    <property type="entry name" value="DNA mismatch repair protein"/>
    <property type="match status" value="1"/>
</dbReference>
<keyword evidence="3 9" id="KW-0547">Nucleotide-binding</keyword>
<evidence type="ECO:0000256" key="7">
    <source>
        <dbReference type="ARBA" id="ARBA00023204"/>
    </source>
</evidence>
<dbReference type="NCBIfam" id="NF003810">
    <property type="entry name" value="PRK05399.1"/>
    <property type="match status" value="1"/>
</dbReference>
<dbReference type="Pfam" id="PF00488">
    <property type="entry name" value="MutS_V"/>
    <property type="match status" value="1"/>
</dbReference>
<feature type="compositionally biased region" description="Basic residues" evidence="11">
    <location>
        <begin position="136"/>
        <end position="149"/>
    </location>
</feature>
<evidence type="ECO:0000256" key="5">
    <source>
        <dbReference type="ARBA" id="ARBA00022840"/>
    </source>
</evidence>
<sequence length="1204" mass="137095">MPIIRKENKGQSKMDSVQNKKTGKNSTQAATQSTLLSFLKKELPTPTAEASNKKKGSEKLELPLTPVTPKTQREKSIQNIDDEPENNVETTSVAEATEESTLGRNILRRRVKRKIYVSSDEDDSDNKLDIVDPPKKSHVQKNSIQRKKVKNDDNDEYVDNFEQNESDNFVASEEDMEDNSAGISKRFSRKSQNENFASTKTVQDKLKAFSSNSSVRRGSSFSSSVHMTNTEKKKQRAVDFKTKNEERYSWLQNVCDADGNPEGSPNYDPRTLYISESAKFTPFEKQYWEIKSNHWDTVVFFKKGKFYELYERDADIGHKEFDLKLTDRVNMRMVGVPESSFEHWAAQFIAKGHKVARVDQMETALGKEMREKASNKKEEKVIRRQLTSILTAGTIVDGGLLTDEMSTYCMSIKEHCPTEIDLPAYGICFVDTATGEFNLASFVDDIDRTKFETLIMQVKPKEIVYEKGMLNKRSQRILKTCINSPIWTGLIPEREFWDADATWSEIRFSRYFSNKPKNSSEQDDINGETIEDDDNGCNSETWPEAIKVSQNKPLMLSALGGLIWYLRSLKLDEELVSLRNFRLYDPICHSASLILDGQTLANLEIFENNLDGSDQGTVFKLLNHCVTPFGKRTFKQWLCHPLRNVDDINERLNAVEELNKHPGFRELFDETFLHFPDLERLISRIHAGTCRVKDFLLVLNAFEKLKTAVEKLGEYAKTFYSDKLLGLFKNMPDLSPMLSYFKEAFDHDQAEKEGELLPYPGIEEDYDAINQKLCAVEKQLDDHLKETKKSLKSNKIVYKDIGKEIYQLEVPNTIKVPNDWKKLSRTQKVNRYWNPTLQKLIRDLQESLETKSNTLKSLQGRFYEKFDDNYQKWFSAVKIIAEIDCLLSLATSSTALGEPTCRPQFLQDGPSVLEFEELRHPCVTPSVATNFIPNDTFLGGDNQNIILLTGPNMGGKSTFLRQNCVAIIMAQLGCYVPARKCRLTPFDRIYTRIGANDNILAGQSTFMVELNETSKILHEATPRSMVILDELGRGTSTFDGYAIAYSVLHYLATHIGCLGLFSTHYGMLTQEFDKNPNVALKHMSCQVDQHKKEVTFLYKLVPGVCPKSYGMNVANMAGVPREIVDRAEVVAAEFEQTSRLHDTLTANGSNVAITTQCDFVYMLKSASKKIDDDVGDRALDNQTEHGKEKRQTRVLKAIISGIRN</sequence>
<feature type="compositionally biased region" description="Acidic residues" evidence="11">
    <location>
        <begin position="521"/>
        <end position="535"/>
    </location>
</feature>
<dbReference type="Pfam" id="PF01624">
    <property type="entry name" value="MutS_I"/>
    <property type="match status" value="1"/>
</dbReference>
<feature type="compositionally biased region" description="Acidic residues" evidence="11">
    <location>
        <begin position="153"/>
        <end position="165"/>
    </location>
</feature>
<evidence type="ECO:0000256" key="3">
    <source>
        <dbReference type="ARBA" id="ARBA00022741"/>
    </source>
</evidence>
<dbReference type="InterPro" id="IPR007860">
    <property type="entry name" value="DNA_mmatch_repair_MutS_con_dom"/>
</dbReference>
<feature type="region of interest" description="Disordered" evidence="11">
    <location>
        <begin position="1"/>
        <end position="103"/>
    </location>
</feature>
<gene>
    <name evidence="13" type="ORF">C1645_870497</name>
</gene>
<feature type="region of interest" description="Disordered" evidence="11">
    <location>
        <begin position="119"/>
        <end position="238"/>
    </location>
</feature>
<evidence type="ECO:0000256" key="11">
    <source>
        <dbReference type="SAM" id="MobiDB-lite"/>
    </source>
</evidence>
<dbReference type="Pfam" id="PF05192">
    <property type="entry name" value="MutS_III"/>
    <property type="match status" value="1"/>
</dbReference>
<keyword evidence="4 9" id="KW-0227">DNA damage</keyword>
<reference evidence="13 14" key="1">
    <citation type="submission" date="2018-06" db="EMBL/GenBank/DDBJ databases">
        <title>Comparative genomics reveals the genomic features of Rhizophagus irregularis, R. cerebriforme, R. diaphanum and Gigaspora rosea, and their symbiotic lifestyle signature.</title>
        <authorList>
            <person name="Morin E."/>
            <person name="San Clemente H."/>
            <person name="Chen E.C.H."/>
            <person name="De La Providencia I."/>
            <person name="Hainaut M."/>
            <person name="Kuo A."/>
            <person name="Kohler A."/>
            <person name="Murat C."/>
            <person name="Tang N."/>
            <person name="Roy S."/>
            <person name="Loubradou J."/>
            <person name="Henrissat B."/>
            <person name="Grigoriev I.V."/>
            <person name="Corradi N."/>
            <person name="Roux C."/>
            <person name="Martin F.M."/>
        </authorList>
    </citation>
    <scope>NUCLEOTIDE SEQUENCE [LARGE SCALE GENOMIC DNA]</scope>
    <source>
        <strain evidence="13 14">DAOM 227022</strain>
    </source>
</reference>
<dbReference type="InterPro" id="IPR036678">
    <property type="entry name" value="MutS_con_dom_sf"/>
</dbReference>
<comment type="subcellular location">
    <subcellularLocation>
        <location evidence="1">Nucleus</location>
    </subcellularLocation>
</comment>
<dbReference type="Gene3D" id="3.30.420.110">
    <property type="entry name" value="MutS, connector domain"/>
    <property type="match status" value="1"/>
</dbReference>
<accession>A0A397TQ91</accession>
<dbReference type="GO" id="GO:0005524">
    <property type="term" value="F:ATP binding"/>
    <property type="evidence" value="ECO:0007669"/>
    <property type="project" value="UniProtKB-UniRule"/>
</dbReference>
<feature type="compositionally biased region" description="Basic and acidic residues" evidence="11">
    <location>
        <begin position="51"/>
        <end position="61"/>
    </location>
</feature>
<dbReference type="SUPFAM" id="SSF55271">
    <property type="entry name" value="DNA repair protein MutS, domain I"/>
    <property type="match status" value="1"/>
</dbReference>
<dbReference type="OrthoDB" id="10252754at2759"/>
<evidence type="ECO:0000256" key="1">
    <source>
        <dbReference type="ARBA" id="ARBA00004123"/>
    </source>
</evidence>
<keyword evidence="14" id="KW-1185">Reference proteome</keyword>
<dbReference type="GO" id="GO:0006298">
    <property type="term" value="P:mismatch repair"/>
    <property type="evidence" value="ECO:0007669"/>
    <property type="project" value="InterPro"/>
</dbReference>
<dbReference type="InterPro" id="IPR027417">
    <property type="entry name" value="P-loop_NTPase"/>
</dbReference>
<evidence type="ECO:0000256" key="4">
    <source>
        <dbReference type="ARBA" id="ARBA00022763"/>
    </source>
</evidence>
<dbReference type="CDD" id="cd03286">
    <property type="entry name" value="ABC_MSH6_euk"/>
    <property type="match status" value="1"/>
</dbReference>
<dbReference type="AlphaFoldDB" id="A0A397TQ91"/>
<comment type="similarity">
    <text evidence="2 9 10">Belongs to the DNA mismatch repair MutS family.</text>
</comment>
<dbReference type="InterPro" id="IPR036187">
    <property type="entry name" value="DNA_mismatch_repair_MutS_sf"/>
</dbReference>
<dbReference type="SUPFAM" id="SSF48334">
    <property type="entry name" value="DNA repair protein MutS, domain III"/>
    <property type="match status" value="1"/>
</dbReference>
<organism evidence="13 14">
    <name type="scientific">Glomus cerebriforme</name>
    <dbReference type="NCBI Taxonomy" id="658196"/>
    <lineage>
        <taxon>Eukaryota</taxon>
        <taxon>Fungi</taxon>
        <taxon>Fungi incertae sedis</taxon>
        <taxon>Mucoromycota</taxon>
        <taxon>Glomeromycotina</taxon>
        <taxon>Glomeromycetes</taxon>
        <taxon>Glomerales</taxon>
        <taxon>Glomeraceae</taxon>
        <taxon>Glomus</taxon>
    </lineage>
</organism>
<evidence type="ECO:0000256" key="6">
    <source>
        <dbReference type="ARBA" id="ARBA00023125"/>
    </source>
</evidence>
<evidence type="ECO:0000256" key="8">
    <source>
        <dbReference type="ARBA" id="ARBA00023242"/>
    </source>
</evidence>
<proteinExistence type="inferred from homology"/>
<dbReference type="InterPro" id="IPR007861">
    <property type="entry name" value="DNA_mismatch_repair_MutS_clamp"/>
</dbReference>
<dbReference type="EMBL" id="QKYT01000012">
    <property type="protein sequence ID" value="RIA98725.1"/>
    <property type="molecule type" value="Genomic_DNA"/>
</dbReference>
<dbReference type="SUPFAM" id="SSF53150">
    <property type="entry name" value="DNA repair protein MutS, domain II"/>
    <property type="match status" value="1"/>
</dbReference>
<dbReference type="PANTHER" id="PTHR11361">
    <property type="entry name" value="DNA MISMATCH REPAIR PROTEIN MUTS FAMILY MEMBER"/>
    <property type="match status" value="1"/>
</dbReference>
<feature type="domain" description="DNA mismatch repair proteins mutS family" evidence="12">
    <location>
        <begin position="1024"/>
        <end position="1040"/>
    </location>
</feature>
<dbReference type="STRING" id="658196.A0A397TQ91"/>
<dbReference type="GO" id="GO:0140664">
    <property type="term" value="F:ATP-dependent DNA damage sensor activity"/>
    <property type="evidence" value="ECO:0007669"/>
    <property type="project" value="InterPro"/>
</dbReference>
<dbReference type="GO" id="GO:0016887">
    <property type="term" value="F:ATP hydrolysis activity"/>
    <property type="evidence" value="ECO:0007669"/>
    <property type="project" value="UniProtKB-ARBA"/>
</dbReference>
<feature type="compositionally biased region" description="Basic and acidic residues" evidence="11">
    <location>
        <begin position="1"/>
        <end position="12"/>
    </location>
</feature>
<evidence type="ECO:0000256" key="2">
    <source>
        <dbReference type="ARBA" id="ARBA00006271"/>
    </source>
</evidence>
<keyword evidence="6 9" id="KW-0238">DNA-binding</keyword>
<dbReference type="GO" id="GO:0032301">
    <property type="term" value="C:MutSalpha complex"/>
    <property type="evidence" value="ECO:0007669"/>
    <property type="project" value="TreeGrafter"/>
</dbReference>
<feature type="region of interest" description="Disordered" evidence="11">
    <location>
        <begin position="515"/>
        <end position="536"/>
    </location>
</feature>
<dbReference type="SUPFAM" id="SSF52540">
    <property type="entry name" value="P-loop containing nucleoside triphosphate hydrolases"/>
    <property type="match status" value="1"/>
</dbReference>
<comment type="caution">
    <text evidence="13">The sequence shown here is derived from an EMBL/GenBank/DDBJ whole genome shotgun (WGS) entry which is preliminary data.</text>
</comment>
<dbReference type="InterPro" id="IPR045076">
    <property type="entry name" value="MutS"/>
</dbReference>
<dbReference type="Pfam" id="PF05188">
    <property type="entry name" value="MutS_II"/>
    <property type="match status" value="1"/>
</dbReference>
<feature type="compositionally biased region" description="Basic and acidic residues" evidence="11">
    <location>
        <begin position="125"/>
        <end position="135"/>
    </location>
</feature>
<dbReference type="InterPro" id="IPR007696">
    <property type="entry name" value="DNA_mismatch_repair_MutS_core"/>
</dbReference>
<dbReference type="InterPro" id="IPR016151">
    <property type="entry name" value="DNA_mismatch_repair_MutS_N"/>
</dbReference>
<dbReference type="InterPro" id="IPR007695">
    <property type="entry name" value="DNA_mismatch_repair_MutS-lik_N"/>
</dbReference>
<name>A0A397TQ91_9GLOM</name>
<evidence type="ECO:0000256" key="10">
    <source>
        <dbReference type="RuleBase" id="RU003756"/>
    </source>
</evidence>
<dbReference type="Pfam" id="PF05190">
    <property type="entry name" value="MutS_IV"/>
    <property type="match status" value="1"/>
</dbReference>
<protein>
    <recommendedName>
        <fullName evidence="9">DNA mismatch repair protein</fullName>
    </recommendedName>
</protein>
<dbReference type="PIRSF" id="PIRSF037677">
    <property type="entry name" value="DNA_mis_repair_Msh6"/>
    <property type="match status" value="1"/>
</dbReference>
<evidence type="ECO:0000259" key="12">
    <source>
        <dbReference type="PROSITE" id="PS00486"/>
    </source>
</evidence>
<dbReference type="InterPro" id="IPR000432">
    <property type="entry name" value="DNA_mismatch_repair_MutS_C"/>
</dbReference>
<feature type="compositionally biased region" description="Basic and acidic residues" evidence="11">
    <location>
        <begin position="229"/>
        <end position="238"/>
    </location>
</feature>
<dbReference type="InterPro" id="IPR017261">
    <property type="entry name" value="DNA_mismatch_repair_MutS/MSH"/>
</dbReference>
<evidence type="ECO:0000256" key="9">
    <source>
        <dbReference type="PIRNR" id="PIRNR037677"/>
    </source>
</evidence>
<dbReference type="SMART" id="SM00534">
    <property type="entry name" value="MUTSac"/>
    <property type="match status" value="1"/>
</dbReference>
<dbReference type="GO" id="GO:0030983">
    <property type="term" value="F:mismatched DNA binding"/>
    <property type="evidence" value="ECO:0007669"/>
    <property type="project" value="UniProtKB-UniRule"/>
</dbReference>
<dbReference type="PROSITE" id="PS00486">
    <property type="entry name" value="DNA_MISMATCH_REPAIR_2"/>
    <property type="match status" value="1"/>
</dbReference>
<dbReference type="Proteomes" id="UP000265703">
    <property type="component" value="Unassembled WGS sequence"/>
</dbReference>
<dbReference type="SMART" id="SM00533">
    <property type="entry name" value="MUTSd"/>
    <property type="match status" value="1"/>
</dbReference>
<dbReference type="Gene3D" id="3.40.50.300">
    <property type="entry name" value="P-loop containing nucleotide triphosphate hydrolases"/>
    <property type="match status" value="1"/>
</dbReference>
<feature type="compositionally biased region" description="Low complexity" evidence="11">
    <location>
        <begin position="209"/>
        <end position="225"/>
    </location>
</feature>
<feature type="compositionally biased region" description="Polar residues" evidence="11">
    <location>
        <begin position="13"/>
        <end position="36"/>
    </location>
</feature>